<dbReference type="GO" id="GO:0016020">
    <property type="term" value="C:membrane"/>
    <property type="evidence" value="ECO:0007669"/>
    <property type="project" value="GOC"/>
</dbReference>
<keyword evidence="4" id="KW-0328">Glycosyltransferase</keyword>
<dbReference type="PANTHER" id="PTHR30372">
    <property type="entry name" value="LIPID-A-DISACCHARIDE SYNTHASE"/>
    <property type="match status" value="1"/>
</dbReference>
<evidence type="ECO:0000313" key="8">
    <source>
        <dbReference type="EMBL" id="SVC13969.1"/>
    </source>
</evidence>
<evidence type="ECO:0000256" key="4">
    <source>
        <dbReference type="ARBA" id="ARBA00022676"/>
    </source>
</evidence>
<proteinExistence type="predicted"/>
<sequence length="313" mass="36164">MASRVISNLKKKTSEIEYLCLGGPHLKSIGIKSIFDLSEITYFAFTNVLFNLFKINKKINYTVSEVVKFNPDILFTVDSPDFTLRVAERVKKINPNIKTIHYVAPQVWIWREGRVKKIKKFIDHILLLFNFEKKYFDKENILNTFVGHPLLEKSIKSKVDLSNVFYKDKKIISIFPGSRTSEVNILMPILINFIKLMNKKFSNYIYIFHATDQNKNIILNLLKNNNFNNAEVVSDENVKSELLSKSIFAVAKSGTISLEICNAKVASIIIYKMNSINFFITKFFINTKFANIINIINNKEVIPELLQSECNPK</sequence>
<comment type="catalytic activity">
    <reaction evidence="7">
        <text>a lipid X + a UDP-2-N,3-O-bis[(3R)-3-hydroxyacyl]-alpha-D-glucosamine = a lipid A disaccharide + UDP + H(+)</text>
        <dbReference type="Rhea" id="RHEA:67828"/>
        <dbReference type="ChEBI" id="CHEBI:15378"/>
        <dbReference type="ChEBI" id="CHEBI:58223"/>
        <dbReference type="ChEBI" id="CHEBI:137748"/>
        <dbReference type="ChEBI" id="CHEBI:176338"/>
        <dbReference type="ChEBI" id="CHEBI:176343"/>
        <dbReference type="EC" id="2.4.1.182"/>
    </reaction>
</comment>
<keyword evidence="3" id="KW-0441">Lipid A biosynthesis</keyword>
<feature type="non-terminal residue" evidence="8">
    <location>
        <position position="313"/>
    </location>
</feature>
<evidence type="ECO:0000256" key="2">
    <source>
        <dbReference type="ARBA" id="ARBA00022516"/>
    </source>
</evidence>
<reference evidence="8" key="1">
    <citation type="submission" date="2018-05" db="EMBL/GenBank/DDBJ databases">
        <authorList>
            <person name="Lanie J.A."/>
            <person name="Ng W.-L."/>
            <person name="Kazmierczak K.M."/>
            <person name="Andrzejewski T.M."/>
            <person name="Davidsen T.M."/>
            <person name="Wayne K.J."/>
            <person name="Tettelin H."/>
            <person name="Glass J.I."/>
            <person name="Rusch D."/>
            <person name="Podicherti R."/>
            <person name="Tsui H.-C.T."/>
            <person name="Winkler M.E."/>
        </authorList>
    </citation>
    <scope>NUCLEOTIDE SEQUENCE</scope>
</reference>
<evidence type="ECO:0000256" key="5">
    <source>
        <dbReference type="ARBA" id="ARBA00022679"/>
    </source>
</evidence>
<keyword evidence="5" id="KW-0808">Transferase</keyword>
<evidence type="ECO:0000256" key="7">
    <source>
        <dbReference type="ARBA" id="ARBA00048975"/>
    </source>
</evidence>
<organism evidence="8">
    <name type="scientific">marine metagenome</name>
    <dbReference type="NCBI Taxonomy" id="408172"/>
    <lineage>
        <taxon>unclassified sequences</taxon>
        <taxon>metagenomes</taxon>
        <taxon>ecological metagenomes</taxon>
    </lineage>
</organism>
<dbReference type="InterPro" id="IPR003835">
    <property type="entry name" value="Glyco_trans_19"/>
</dbReference>
<dbReference type="EC" id="2.4.1.182" evidence="1"/>
<dbReference type="AlphaFoldDB" id="A0A382JQF2"/>
<dbReference type="SUPFAM" id="SSF53756">
    <property type="entry name" value="UDP-Glycosyltransferase/glycogen phosphorylase"/>
    <property type="match status" value="1"/>
</dbReference>
<evidence type="ECO:0000256" key="3">
    <source>
        <dbReference type="ARBA" id="ARBA00022556"/>
    </source>
</evidence>
<name>A0A382JQF2_9ZZZZ</name>
<protein>
    <recommendedName>
        <fullName evidence="1">lipid-A-disaccharide synthase</fullName>
        <ecNumber evidence="1">2.4.1.182</ecNumber>
    </recommendedName>
</protein>
<dbReference type="Pfam" id="PF02684">
    <property type="entry name" value="LpxB"/>
    <property type="match status" value="1"/>
</dbReference>
<dbReference type="NCBIfam" id="TIGR00215">
    <property type="entry name" value="lpxB"/>
    <property type="match status" value="1"/>
</dbReference>
<dbReference type="GO" id="GO:0009245">
    <property type="term" value="P:lipid A biosynthetic process"/>
    <property type="evidence" value="ECO:0007669"/>
    <property type="project" value="UniProtKB-KW"/>
</dbReference>
<dbReference type="EMBL" id="UINC01075612">
    <property type="protein sequence ID" value="SVC13969.1"/>
    <property type="molecule type" value="Genomic_DNA"/>
</dbReference>
<evidence type="ECO:0000256" key="1">
    <source>
        <dbReference type="ARBA" id="ARBA00012687"/>
    </source>
</evidence>
<keyword evidence="6" id="KW-0443">Lipid metabolism</keyword>
<dbReference type="GO" id="GO:0005543">
    <property type="term" value="F:phospholipid binding"/>
    <property type="evidence" value="ECO:0007669"/>
    <property type="project" value="TreeGrafter"/>
</dbReference>
<dbReference type="GO" id="GO:0008915">
    <property type="term" value="F:lipid-A-disaccharide synthase activity"/>
    <property type="evidence" value="ECO:0007669"/>
    <property type="project" value="UniProtKB-EC"/>
</dbReference>
<keyword evidence="2" id="KW-0444">Lipid biosynthesis</keyword>
<gene>
    <name evidence="8" type="ORF">METZ01_LOCUS266823</name>
</gene>
<accession>A0A382JQF2</accession>
<evidence type="ECO:0000256" key="6">
    <source>
        <dbReference type="ARBA" id="ARBA00023098"/>
    </source>
</evidence>
<dbReference type="PANTHER" id="PTHR30372:SF4">
    <property type="entry name" value="LIPID-A-DISACCHARIDE SYNTHASE, MITOCHONDRIAL-RELATED"/>
    <property type="match status" value="1"/>
</dbReference>